<feature type="transmembrane region" description="Helical" evidence="7">
    <location>
        <begin position="280"/>
        <end position="302"/>
    </location>
</feature>
<evidence type="ECO:0000313" key="8">
    <source>
        <dbReference type="EMBL" id="BBD96798.1"/>
    </source>
</evidence>
<proteinExistence type="inferred from homology"/>
<feature type="transmembrane region" description="Helical" evidence="7">
    <location>
        <begin position="54"/>
        <end position="72"/>
    </location>
</feature>
<feature type="transmembrane region" description="Helical" evidence="7">
    <location>
        <begin position="308"/>
        <end position="324"/>
    </location>
</feature>
<feature type="transmembrane region" description="Helical" evidence="7">
    <location>
        <begin position="336"/>
        <end position="358"/>
    </location>
</feature>
<dbReference type="PANTHER" id="PTHR30106:SF2">
    <property type="entry name" value="UPF0324 INNER MEMBRANE PROTEIN YEIH"/>
    <property type="match status" value="1"/>
</dbReference>
<feature type="transmembrane region" description="Helical" evidence="7">
    <location>
        <begin position="240"/>
        <end position="260"/>
    </location>
</feature>
<organism evidence="8 9">
    <name type="scientific">Sphingobium amiense</name>
    <dbReference type="NCBI Taxonomy" id="135719"/>
    <lineage>
        <taxon>Bacteria</taxon>
        <taxon>Pseudomonadati</taxon>
        <taxon>Pseudomonadota</taxon>
        <taxon>Alphaproteobacteria</taxon>
        <taxon>Sphingomonadales</taxon>
        <taxon>Sphingomonadaceae</taxon>
        <taxon>Sphingobium</taxon>
    </lineage>
</organism>
<keyword evidence="9" id="KW-1185">Reference proteome</keyword>
<dbReference type="Proteomes" id="UP000279959">
    <property type="component" value="Chromosome"/>
</dbReference>
<dbReference type="AlphaFoldDB" id="A0A494W0U2"/>
<feature type="transmembrane region" description="Helical" evidence="7">
    <location>
        <begin position="92"/>
        <end position="112"/>
    </location>
</feature>
<dbReference type="InterPro" id="IPR018383">
    <property type="entry name" value="UPF0324_pro"/>
</dbReference>
<accession>A0A494W0U2</accession>
<evidence type="ECO:0000256" key="7">
    <source>
        <dbReference type="SAM" id="Phobius"/>
    </source>
</evidence>
<evidence type="ECO:0000256" key="5">
    <source>
        <dbReference type="ARBA" id="ARBA00022989"/>
    </source>
</evidence>
<dbReference type="Pfam" id="PF03601">
    <property type="entry name" value="Cons_hypoth698"/>
    <property type="match status" value="1"/>
</dbReference>
<evidence type="ECO:0000256" key="6">
    <source>
        <dbReference type="ARBA" id="ARBA00023136"/>
    </source>
</evidence>
<dbReference type="KEGG" id="sami:SAMIE_1002990"/>
<evidence type="ECO:0000256" key="1">
    <source>
        <dbReference type="ARBA" id="ARBA00004651"/>
    </source>
</evidence>
<reference evidence="8 9" key="1">
    <citation type="submission" date="2018-05" db="EMBL/GenBank/DDBJ databases">
        <title>Complete Genome Sequence of the Nonylphenol-Degrading Bacterium Sphingobium amiense DSM 16289T.</title>
        <authorList>
            <person name="Ootsuka M."/>
            <person name="Nishizawa T."/>
            <person name="Ohta H."/>
        </authorList>
    </citation>
    <scope>NUCLEOTIDE SEQUENCE [LARGE SCALE GENOMIC DNA]</scope>
    <source>
        <strain evidence="8 9">DSM 16289</strain>
    </source>
</reference>
<gene>
    <name evidence="8" type="ORF">SAMIE_1002990</name>
</gene>
<comment type="similarity">
    <text evidence="2">Belongs to the UPF0324 family.</text>
</comment>
<feature type="transmembrane region" description="Helical" evidence="7">
    <location>
        <begin position="28"/>
        <end position="48"/>
    </location>
</feature>
<dbReference type="EMBL" id="AP018664">
    <property type="protein sequence ID" value="BBD96798.1"/>
    <property type="molecule type" value="Genomic_DNA"/>
</dbReference>
<feature type="transmembrane region" description="Helical" evidence="7">
    <location>
        <begin position="174"/>
        <end position="199"/>
    </location>
</feature>
<feature type="transmembrane region" description="Helical" evidence="7">
    <location>
        <begin position="145"/>
        <end position="168"/>
    </location>
</feature>
<feature type="transmembrane region" description="Helical" evidence="7">
    <location>
        <begin position="206"/>
        <end position="228"/>
    </location>
</feature>
<evidence type="ECO:0000256" key="2">
    <source>
        <dbReference type="ARBA" id="ARBA00007977"/>
    </source>
</evidence>
<feature type="transmembrane region" description="Helical" evidence="7">
    <location>
        <begin position="118"/>
        <end position="138"/>
    </location>
</feature>
<name>A0A494W0U2_9SPHN</name>
<keyword evidence="6 7" id="KW-0472">Membrane</keyword>
<protein>
    <submittedName>
        <fullName evidence="8">Putative sulfate exporter family transporter</fullName>
    </submittedName>
</protein>
<keyword evidence="4 7" id="KW-0812">Transmembrane</keyword>
<keyword evidence="5 7" id="KW-1133">Transmembrane helix</keyword>
<evidence type="ECO:0000256" key="3">
    <source>
        <dbReference type="ARBA" id="ARBA00022475"/>
    </source>
</evidence>
<sequence length="362" mass="37023">MDRPVISPELSLGAACTATPGRFRPARLLPGTLLSVTIGSAALSFSAAEQHVYGTGYAEPLIVAILAGALIASVRPPSDRYAAGIDFSAKYLLELAIVLLGCSFTATALMAIRPALLAGIVAIVILSILLGFGMARLLGLPPRLAILIACGNAICGNSAIMSVAPVVGARGAEISAAVAFTAVFGIATVMGLPLLGAALHLAPIDFGILAGLTVYAVPQVLAAAAPMGQIAVQSGTLVKLVRVLMLGPVCLILSLAMMALNRRERPVRWRHSDVAGLVPWFILGFLAMLGVRSCGLVPLFLLRPIGDASTMLAAASMAALGLRTDLRAVTGAGGRTIVAVCLSFLLLCALALALIHILPASV</sequence>
<evidence type="ECO:0000313" key="9">
    <source>
        <dbReference type="Proteomes" id="UP000279959"/>
    </source>
</evidence>
<dbReference type="RefSeq" id="WP_083952489.1">
    <property type="nucleotide sequence ID" value="NZ_AP018664.1"/>
</dbReference>
<dbReference type="GO" id="GO:0005886">
    <property type="term" value="C:plasma membrane"/>
    <property type="evidence" value="ECO:0007669"/>
    <property type="project" value="UniProtKB-SubCell"/>
</dbReference>
<evidence type="ECO:0000256" key="4">
    <source>
        <dbReference type="ARBA" id="ARBA00022692"/>
    </source>
</evidence>
<comment type="subcellular location">
    <subcellularLocation>
        <location evidence="1">Cell membrane</location>
        <topology evidence="1">Multi-pass membrane protein</topology>
    </subcellularLocation>
</comment>
<keyword evidence="3" id="KW-1003">Cell membrane</keyword>
<dbReference type="PANTHER" id="PTHR30106">
    <property type="entry name" value="INNER MEMBRANE PROTEIN YEIH-RELATED"/>
    <property type="match status" value="1"/>
</dbReference>